<organism evidence="2 3">
    <name type="scientific">Mugilogobius chulae</name>
    <name type="common">yellowstripe goby</name>
    <dbReference type="NCBI Taxonomy" id="88201"/>
    <lineage>
        <taxon>Eukaryota</taxon>
        <taxon>Metazoa</taxon>
        <taxon>Chordata</taxon>
        <taxon>Craniata</taxon>
        <taxon>Vertebrata</taxon>
        <taxon>Euteleostomi</taxon>
        <taxon>Actinopterygii</taxon>
        <taxon>Neopterygii</taxon>
        <taxon>Teleostei</taxon>
        <taxon>Neoteleostei</taxon>
        <taxon>Acanthomorphata</taxon>
        <taxon>Gobiaria</taxon>
        <taxon>Gobiiformes</taxon>
        <taxon>Gobioidei</taxon>
        <taxon>Gobiidae</taxon>
        <taxon>Gobionellinae</taxon>
        <taxon>Mugilogobius</taxon>
    </lineage>
</organism>
<feature type="compositionally biased region" description="Pro residues" evidence="1">
    <location>
        <begin position="63"/>
        <end position="73"/>
    </location>
</feature>
<comment type="caution">
    <text evidence="2">The sequence shown here is derived from an EMBL/GenBank/DDBJ whole genome shotgun (WGS) entry which is preliminary data.</text>
</comment>
<feature type="region of interest" description="Disordered" evidence="1">
    <location>
        <begin position="57"/>
        <end position="105"/>
    </location>
</feature>
<evidence type="ECO:0000313" key="2">
    <source>
        <dbReference type="EMBL" id="KAK7909410.1"/>
    </source>
</evidence>
<proteinExistence type="predicted"/>
<dbReference type="AlphaFoldDB" id="A0AAW0P5M7"/>
<gene>
    <name evidence="2" type="ORF">WMY93_014094</name>
</gene>
<accession>A0AAW0P5M7</accession>
<reference evidence="3" key="1">
    <citation type="submission" date="2024-04" db="EMBL/GenBank/DDBJ databases">
        <title>Salinicola lusitanus LLJ914,a marine bacterium isolated from the Okinawa Trough.</title>
        <authorList>
            <person name="Li J."/>
        </authorList>
    </citation>
    <scope>NUCLEOTIDE SEQUENCE [LARGE SCALE GENOMIC DNA]</scope>
</reference>
<evidence type="ECO:0000256" key="1">
    <source>
        <dbReference type="SAM" id="MobiDB-lite"/>
    </source>
</evidence>
<evidence type="ECO:0000313" key="3">
    <source>
        <dbReference type="Proteomes" id="UP001460270"/>
    </source>
</evidence>
<keyword evidence="3" id="KW-1185">Reference proteome</keyword>
<feature type="compositionally biased region" description="Polar residues" evidence="1">
    <location>
        <begin position="87"/>
        <end position="97"/>
    </location>
</feature>
<dbReference type="EMBL" id="JBBPFD010000010">
    <property type="protein sequence ID" value="KAK7909410.1"/>
    <property type="molecule type" value="Genomic_DNA"/>
</dbReference>
<sequence length="320" mass="34846">MSFVLLLRTFQFQLRRGPDPVPVLFSGGSALLRGARTALSVSQPASPSLARLAALLPRRGSSPPRPGSPPPAVRPGSRHGRDGPPFFQQSTSSNRSSWAHGAPGPPSPLLSPQLLLRLLPLLLSRPSTALSSRPPNTSRGSLLPQRLPLLFLILIEVQLRSCYSAKFVAIYFHHSQTPLPMASPSFLGRDEPFRSHIFSTSPFFCTTTASAIIPTRIVTSRSLPRKSSPLSFCISYPCSFLIHSQHSLDVLPTCHLPRLRSISSTPSFHSSSPVTLDPPSLMPHPLKFWGGFRTDFSLSKASTLHEIIPIDAVHECGGHR</sequence>
<dbReference type="Proteomes" id="UP001460270">
    <property type="component" value="Unassembled WGS sequence"/>
</dbReference>
<name>A0AAW0P5M7_9GOBI</name>
<protein>
    <submittedName>
        <fullName evidence="2">Uncharacterized protein</fullName>
    </submittedName>
</protein>